<proteinExistence type="predicted"/>
<dbReference type="OrthoDB" id="9795150at2"/>
<reference evidence="2" key="1">
    <citation type="submission" date="2016-08" db="EMBL/GenBank/DDBJ databases">
        <authorList>
            <person name="Merda D."/>
            <person name="Briand M."/>
            <person name="Taghouti G."/>
            <person name="Carrere S."/>
            <person name="Gouzy J."/>
            <person name="Portier P."/>
            <person name="Jacques M.-A."/>
            <person name="Fischer-Le Saux M."/>
        </authorList>
    </citation>
    <scope>NUCLEOTIDE SEQUENCE [LARGE SCALE GENOMIC DNA]</scope>
    <source>
        <strain evidence="2">CFBP1817</strain>
    </source>
</reference>
<protein>
    <submittedName>
        <fullName evidence="1">Uncharacterized protein</fullName>
    </submittedName>
</protein>
<name>A0A2S7EPX4_9XANT</name>
<accession>A0A2S7EPX4</accession>
<sequence>MSGIGIDACNNSLDVTVFQGETGQFTNPSGGHQKRVDWLGTLSVRQVVLEATGGRRAGSAKCLAARRTGGGARQCAKRLQGNVNQLLRSVARLDKRIAGQLKTLLIKQPHVAAVKTLNGEGKAAIVAVMRKMRVILHARVRAERAAMRPAWAHSAAIILRKSVPANGRHLADGRAP</sequence>
<gene>
    <name evidence="1" type="ORF">XpopCFBP1817_09330</name>
</gene>
<evidence type="ECO:0000313" key="2">
    <source>
        <dbReference type="Proteomes" id="UP000239939"/>
    </source>
</evidence>
<evidence type="ECO:0000313" key="1">
    <source>
        <dbReference type="EMBL" id="PPU95174.1"/>
    </source>
</evidence>
<dbReference type="EMBL" id="MDEJ01000046">
    <property type="protein sequence ID" value="PPU95174.1"/>
    <property type="molecule type" value="Genomic_DNA"/>
</dbReference>
<keyword evidence="2" id="KW-1185">Reference proteome</keyword>
<dbReference type="AlphaFoldDB" id="A0A2S7EPX4"/>
<comment type="caution">
    <text evidence="1">The sequence shown here is derived from an EMBL/GenBank/DDBJ whole genome shotgun (WGS) entry which is preliminary data.</text>
</comment>
<organism evidence="1 2">
    <name type="scientific">Xanthomonas populi</name>
    <dbReference type="NCBI Taxonomy" id="53414"/>
    <lineage>
        <taxon>Bacteria</taxon>
        <taxon>Pseudomonadati</taxon>
        <taxon>Pseudomonadota</taxon>
        <taxon>Gammaproteobacteria</taxon>
        <taxon>Lysobacterales</taxon>
        <taxon>Lysobacteraceae</taxon>
        <taxon>Xanthomonas</taxon>
    </lineage>
</organism>
<dbReference type="Proteomes" id="UP000239939">
    <property type="component" value="Unassembled WGS sequence"/>
</dbReference>